<dbReference type="AlphaFoldDB" id="A0A921DR20"/>
<reference evidence="14" key="1">
    <citation type="journal article" date="2021" name="PeerJ">
        <title>Extensive microbial diversity within the chicken gut microbiome revealed by metagenomics and culture.</title>
        <authorList>
            <person name="Gilroy R."/>
            <person name="Ravi A."/>
            <person name="Getino M."/>
            <person name="Pursley I."/>
            <person name="Horton D.L."/>
            <person name="Alikhan N.F."/>
            <person name="Baker D."/>
            <person name="Gharbi K."/>
            <person name="Hall N."/>
            <person name="Watson M."/>
            <person name="Adriaenssens E.M."/>
            <person name="Foster-Nyarko E."/>
            <person name="Jarju S."/>
            <person name="Secka A."/>
            <person name="Antonio M."/>
            <person name="Oren A."/>
            <person name="Chaudhuri R.R."/>
            <person name="La Ragione R."/>
            <person name="Hildebrand F."/>
            <person name="Pallen M.J."/>
        </authorList>
    </citation>
    <scope>NUCLEOTIDE SEQUENCE</scope>
    <source>
        <strain evidence="14">ChiGjej2B2-19336</strain>
    </source>
</reference>
<name>A0A921DR20_9BACT</name>
<evidence type="ECO:0000256" key="3">
    <source>
        <dbReference type="ARBA" id="ARBA00022723"/>
    </source>
</evidence>
<evidence type="ECO:0000313" key="14">
    <source>
        <dbReference type="EMBL" id="HJD97205.1"/>
    </source>
</evidence>
<dbReference type="InterPro" id="IPR014001">
    <property type="entry name" value="Helicase_ATP-bd"/>
</dbReference>
<keyword evidence="2 11" id="KW-0235">DNA replication</keyword>
<proteinExistence type="inferred from homology"/>
<keyword evidence="4 11" id="KW-0547">Nucleotide-binding</keyword>
<dbReference type="GO" id="GO:1990077">
    <property type="term" value="C:primosome complex"/>
    <property type="evidence" value="ECO:0007669"/>
    <property type="project" value="UniProtKB-UniRule"/>
</dbReference>
<organism evidence="14 15">
    <name type="scientific">Mailhella massiliensis</name>
    <dbReference type="NCBI Taxonomy" id="1903261"/>
    <lineage>
        <taxon>Bacteria</taxon>
        <taxon>Pseudomonadati</taxon>
        <taxon>Thermodesulfobacteriota</taxon>
        <taxon>Desulfovibrionia</taxon>
        <taxon>Desulfovibrionales</taxon>
        <taxon>Desulfovibrionaceae</taxon>
        <taxon>Mailhella</taxon>
    </lineage>
</organism>
<dbReference type="PROSITE" id="PS51192">
    <property type="entry name" value="HELICASE_ATP_BIND_1"/>
    <property type="match status" value="1"/>
</dbReference>
<dbReference type="GO" id="GO:0006302">
    <property type="term" value="P:double-strand break repair"/>
    <property type="evidence" value="ECO:0007669"/>
    <property type="project" value="InterPro"/>
</dbReference>
<evidence type="ECO:0000256" key="8">
    <source>
        <dbReference type="ARBA" id="ARBA00022840"/>
    </source>
</evidence>
<feature type="binding site" evidence="11">
    <location>
        <position position="527"/>
    </location>
    <ligand>
        <name>Zn(2+)</name>
        <dbReference type="ChEBI" id="CHEBI:29105"/>
        <label>2</label>
    </ligand>
</feature>
<dbReference type="GO" id="GO:0016787">
    <property type="term" value="F:hydrolase activity"/>
    <property type="evidence" value="ECO:0007669"/>
    <property type="project" value="UniProtKB-KW"/>
</dbReference>
<evidence type="ECO:0000256" key="7">
    <source>
        <dbReference type="ARBA" id="ARBA00022833"/>
    </source>
</evidence>
<dbReference type="Pfam" id="PF17764">
    <property type="entry name" value="PriA_3primeBD"/>
    <property type="match status" value="1"/>
</dbReference>
<comment type="function">
    <text evidence="11">Initiates the restart of stalled replication forks, which reloads the replicative helicase on sites other than the origin of replication. Recognizes and binds to abandoned replication forks and remodels them to uncover a helicase loading site. Promotes assembly of the primosome at these replication forks.</text>
</comment>
<dbReference type="SMART" id="SM00490">
    <property type="entry name" value="HELICc"/>
    <property type="match status" value="1"/>
</dbReference>
<dbReference type="GO" id="GO:0043138">
    <property type="term" value="F:3'-5' DNA helicase activity"/>
    <property type="evidence" value="ECO:0007669"/>
    <property type="project" value="UniProtKB-EC"/>
</dbReference>
<evidence type="ECO:0000256" key="2">
    <source>
        <dbReference type="ARBA" id="ARBA00022705"/>
    </source>
</evidence>
<comment type="cofactor">
    <cofactor evidence="11">
        <name>Zn(2+)</name>
        <dbReference type="ChEBI" id="CHEBI:29105"/>
    </cofactor>
    <text evidence="11">Binds 2 zinc ions per subunit.</text>
</comment>
<feature type="binding site" evidence="11">
    <location>
        <position position="555"/>
    </location>
    <ligand>
        <name>Zn(2+)</name>
        <dbReference type="ChEBI" id="CHEBI:29105"/>
        <label>1</label>
    </ligand>
</feature>
<dbReference type="Pfam" id="PF00270">
    <property type="entry name" value="DEAD"/>
    <property type="match status" value="1"/>
</dbReference>
<accession>A0A921DR20</accession>
<keyword evidence="9 11" id="KW-0238">DNA-binding</keyword>
<dbReference type="RefSeq" id="WP_304122124.1">
    <property type="nucleotide sequence ID" value="NZ_DYZA01000121.1"/>
</dbReference>
<reference evidence="14" key="2">
    <citation type="submission" date="2021-09" db="EMBL/GenBank/DDBJ databases">
        <authorList>
            <person name="Gilroy R."/>
        </authorList>
    </citation>
    <scope>NUCLEOTIDE SEQUENCE</scope>
    <source>
        <strain evidence="14">ChiGjej2B2-19336</strain>
    </source>
</reference>
<evidence type="ECO:0000259" key="13">
    <source>
        <dbReference type="PROSITE" id="PS51194"/>
    </source>
</evidence>
<feature type="binding site" evidence="11">
    <location>
        <position position="542"/>
    </location>
    <ligand>
        <name>Zn(2+)</name>
        <dbReference type="ChEBI" id="CHEBI:29105"/>
        <label>2</label>
    </ligand>
</feature>
<evidence type="ECO:0000256" key="5">
    <source>
        <dbReference type="ARBA" id="ARBA00022801"/>
    </source>
</evidence>
<evidence type="ECO:0000256" key="1">
    <source>
        <dbReference type="ARBA" id="ARBA00022515"/>
    </source>
</evidence>
<keyword evidence="3 11" id="KW-0479">Metal-binding</keyword>
<dbReference type="NCBIfam" id="TIGR00595">
    <property type="entry name" value="priA"/>
    <property type="match status" value="1"/>
</dbReference>
<dbReference type="EMBL" id="DYZA01000121">
    <property type="protein sequence ID" value="HJD97205.1"/>
    <property type="molecule type" value="Genomic_DNA"/>
</dbReference>
<feature type="binding site" evidence="11">
    <location>
        <position position="515"/>
    </location>
    <ligand>
        <name>Zn(2+)</name>
        <dbReference type="ChEBI" id="CHEBI:29105"/>
        <label>1</label>
    </ligand>
</feature>
<dbReference type="GO" id="GO:0003677">
    <property type="term" value="F:DNA binding"/>
    <property type="evidence" value="ECO:0007669"/>
    <property type="project" value="UniProtKB-UniRule"/>
</dbReference>
<keyword evidence="10 11" id="KW-0413">Isomerase</keyword>
<dbReference type="GO" id="GO:0005524">
    <property type="term" value="F:ATP binding"/>
    <property type="evidence" value="ECO:0007669"/>
    <property type="project" value="UniProtKB-UniRule"/>
</dbReference>
<keyword evidence="5 11" id="KW-0378">Hydrolase</keyword>
<dbReference type="PROSITE" id="PS51194">
    <property type="entry name" value="HELICASE_CTER"/>
    <property type="match status" value="1"/>
</dbReference>
<dbReference type="InterPro" id="IPR001650">
    <property type="entry name" value="Helicase_C-like"/>
</dbReference>
<dbReference type="SMART" id="SM00487">
    <property type="entry name" value="DEXDc"/>
    <property type="match status" value="1"/>
</dbReference>
<dbReference type="PANTHER" id="PTHR30580:SF0">
    <property type="entry name" value="PRIMOSOMAL PROTEIN N"/>
    <property type="match status" value="1"/>
</dbReference>
<dbReference type="InterPro" id="IPR040498">
    <property type="entry name" value="PriA_CRR"/>
</dbReference>
<evidence type="ECO:0000256" key="4">
    <source>
        <dbReference type="ARBA" id="ARBA00022741"/>
    </source>
</evidence>
<keyword evidence="8 11" id="KW-0067">ATP-binding</keyword>
<evidence type="ECO:0000256" key="11">
    <source>
        <dbReference type="HAMAP-Rule" id="MF_00983"/>
    </source>
</evidence>
<dbReference type="InterPro" id="IPR027417">
    <property type="entry name" value="P-loop_NTPase"/>
</dbReference>
<evidence type="ECO:0000256" key="10">
    <source>
        <dbReference type="ARBA" id="ARBA00023235"/>
    </source>
</evidence>
<feature type="binding site" evidence="11">
    <location>
        <position position="524"/>
    </location>
    <ligand>
        <name>Zn(2+)</name>
        <dbReference type="ChEBI" id="CHEBI:29105"/>
        <label>2</label>
    </ligand>
</feature>
<dbReference type="Gene3D" id="3.40.1440.60">
    <property type="entry name" value="PriA, 3(prime) DNA-binding domain"/>
    <property type="match status" value="1"/>
</dbReference>
<dbReference type="EC" id="5.6.2.4" evidence="11"/>
<dbReference type="Pfam" id="PF18074">
    <property type="entry name" value="PriA_C"/>
    <property type="match status" value="1"/>
</dbReference>
<feature type="domain" description="Helicase C-terminal" evidence="13">
    <location>
        <begin position="550"/>
        <end position="710"/>
    </location>
</feature>
<dbReference type="GO" id="GO:0006270">
    <property type="term" value="P:DNA replication initiation"/>
    <property type="evidence" value="ECO:0007669"/>
    <property type="project" value="TreeGrafter"/>
</dbReference>
<protein>
    <recommendedName>
        <fullName evidence="11">Replication restart protein PriA</fullName>
    </recommendedName>
    <alternativeName>
        <fullName evidence="11">ATP-dependent DNA helicase PriA</fullName>
        <ecNumber evidence="11">5.6.2.4</ecNumber>
    </alternativeName>
    <alternativeName>
        <fullName evidence="11">DNA 3'-5' helicase PriA</fullName>
    </alternativeName>
</protein>
<comment type="catalytic activity">
    <reaction evidence="11">
        <text>ATP + H2O = ADP + phosphate + H(+)</text>
        <dbReference type="Rhea" id="RHEA:13065"/>
        <dbReference type="ChEBI" id="CHEBI:15377"/>
        <dbReference type="ChEBI" id="CHEBI:15378"/>
        <dbReference type="ChEBI" id="CHEBI:30616"/>
        <dbReference type="ChEBI" id="CHEBI:43474"/>
        <dbReference type="ChEBI" id="CHEBI:456216"/>
        <dbReference type="EC" id="5.6.2.4"/>
    </reaction>
</comment>
<dbReference type="InterPro" id="IPR011545">
    <property type="entry name" value="DEAD/DEAH_box_helicase_dom"/>
</dbReference>
<dbReference type="Pfam" id="PF00271">
    <property type="entry name" value="Helicase_C"/>
    <property type="match status" value="1"/>
</dbReference>
<evidence type="ECO:0000256" key="9">
    <source>
        <dbReference type="ARBA" id="ARBA00023125"/>
    </source>
</evidence>
<dbReference type="GO" id="GO:0006269">
    <property type="term" value="P:DNA replication, synthesis of primer"/>
    <property type="evidence" value="ECO:0007669"/>
    <property type="project" value="UniProtKB-KW"/>
</dbReference>
<dbReference type="InterPro" id="IPR041222">
    <property type="entry name" value="PriA_3primeBD"/>
</dbReference>
<feature type="binding site" evidence="11">
    <location>
        <position position="545"/>
    </location>
    <ligand>
        <name>Zn(2+)</name>
        <dbReference type="ChEBI" id="CHEBI:29105"/>
        <label>2</label>
    </ligand>
</feature>
<dbReference type="HAMAP" id="MF_00983">
    <property type="entry name" value="PriA"/>
    <property type="match status" value="1"/>
</dbReference>
<dbReference type="InterPro" id="IPR005259">
    <property type="entry name" value="PriA"/>
</dbReference>
<comment type="caution">
    <text evidence="14">The sequence shown here is derived from an EMBL/GenBank/DDBJ whole genome shotgun (WGS) entry which is preliminary data.</text>
</comment>
<keyword evidence="6 11" id="KW-0347">Helicase</keyword>
<evidence type="ECO:0000313" key="15">
    <source>
        <dbReference type="Proteomes" id="UP000698963"/>
    </source>
</evidence>
<feature type="domain" description="Helicase ATP-binding" evidence="12">
    <location>
        <begin position="288"/>
        <end position="456"/>
    </location>
</feature>
<dbReference type="Pfam" id="PF18319">
    <property type="entry name" value="Zn_ribbon_PriA"/>
    <property type="match status" value="1"/>
</dbReference>
<feature type="binding site" evidence="11">
    <location>
        <position position="518"/>
    </location>
    <ligand>
        <name>Zn(2+)</name>
        <dbReference type="ChEBI" id="CHEBI:29105"/>
        <label>1</label>
    </ligand>
</feature>
<dbReference type="InterPro" id="IPR041236">
    <property type="entry name" value="PriA_C"/>
</dbReference>
<dbReference type="GO" id="GO:0008270">
    <property type="term" value="F:zinc ion binding"/>
    <property type="evidence" value="ECO:0007669"/>
    <property type="project" value="UniProtKB-UniRule"/>
</dbReference>
<dbReference type="Gene3D" id="3.40.50.300">
    <property type="entry name" value="P-loop containing nucleotide triphosphate hydrolases"/>
    <property type="match status" value="2"/>
</dbReference>
<dbReference type="InterPro" id="IPR042115">
    <property type="entry name" value="PriA_3primeBD_sf"/>
</dbReference>
<dbReference type="GO" id="GO:0006310">
    <property type="term" value="P:DNA recombination"/>
    <property type="evidence" value="ECO:0007669"/>
    <property type="project" value="InterPro"/>
</dbReference>
<dbReference type="SUPFAM" id="SSF52540">
    <property type="entry name" value="P-loop containing nucleoside triphosphate hydrolases"/>
    <property type="match status" value="1"/>
</dbReference>
<gene>
    <name evidence="11 14" type="primary">priA</name>
    <name evidence="14" type="ORF">K8W16_06135</name>
</gene>
<evidence type="ECO:0000256" key="6">
    <source>
        <dbReference type="ARBA" id="ARBA00022806"/>
    </source>
</evidence>
<dbReference type="Proteomes" id="UP000698963">
    <property type="component" value="Unassembled WGS sequence"/>
</dbReference>
<keyword evidence="1 11" id="KW-0639">Primosome</keyword>
<dbReference type="PANTHER" id="PTHR30580">
    <property type="entry name" value="PRIMOSOMAL PROTEIN N"/>
    <property type="match status" value="1"/>
</dbReference>
<feature type="binding site" evidence="11">
    <location>
        <position position="558"/>
    </location>
    <ligand>
        <name>Zn(2+)</name>
        <dbReference type="ChEBI" id="CHEBI:29105"/>
        <label>1</label>
    </ligand>
</feature>
<evidence type="ECO:0000259" key="12">
    <source>
        <dbReference type="PROSITE" id="PS51192"/>
    </source>
</evidence>
<comment type="similarity">
    <text evidence="11">Belongs to the helicase family. PriA subfamily.</text>
</comment>
<sequence length="816" mass="90560">MICHVALCSPPYATLSYLTPEEFPGFRWEAGMRVAVPLGNGAIRAGVIIAVDSESGDSARSGFFSGQHSIQANGEITLRPLTWPMEKTPLLPVDYMDTVAQLAARQYSSPGRILGTLLPQGLRITARIRLRQYLPDLNGKGRRPRLLALRDIPALPPAEKAELARDFMDGRAEMLMLAEDAAEGELCSLACDPPWPLRPNAVRQREVLDWLLRNGTVPRRKLRESLPDSAAALTSLVKNKLVELRPCDAEEEAEPGEELLPPPEPPFALNEEQQAALNGFGKAMDALAEGEDRPSPHLLFGVTGSGKTAVYLELAHACLLRGRSALILAPEVAIALKLRRDASERFPGTPIFFYHGYQSQQQRERTFRRLAARKEPCLIIGTRSALFLPMPPLGAIVLDEEHDGSFKQEDRLPYQAKEVAWERARRHKALLILGSATPDIKTFHAAMEGALPLARLTHRAGGGNLPAIELVDIKEQPSSRLLSPRAVEELRETVKRGEQAVVLLNRRGYAPLMYCLDCGTVARCPQCDIALTYHKKREQLVCHYCGHTRPYPSPCEKCGGMNFLPMGEGTEKLEESLAGEELAGALPPGGRVLRLDRDSTARPGRMEEILSAFARQEAQVLVGTQMLSKGHHFPNVTLAVVADGDMGLNMPDYRSAERTFQLLVQSSGRAGRGEKPGRVLIQTRDIHHYCWNFVEHGDYEGFYEHEIALREQRRYPPFVKLALIRLSYPWDWNEGQRCVNAFASALRKHGRALGLTVLGPAPAPLARVQGRARFQCLIKAGAWHIVRQAYALALRDIGRPQHDMRISLDLDPVNML</sequence>
<comment type="catalytic activity">
    <reaction evidence="11">
        <text>Couples ATP hydrolysis with the unwinding of duplex DNA by translocating in the 3'-5' direction.</text>
        <dbReference type="EC" id="5.6.2.4"/>
    </reaction>
</comment>
<keyword evidence="7 11" id="KW-0862">Zinc</keyword>
<dbReference type="CDD" id="cd18804">
    <property type="entry name" value="SF2_C_priA"/>
    <property type="match status" value="1"/>
</dbReference>
<comment type="subunit">
    <text evidence="11">Component of the replication restart primosome.</text>
</comment>